<dbReference type="Pfam" id="PF03388">
    <property type="entry name" value="Lectin_leg-like"/>
    <property type="match status" value="1"/>
</dbReference>
<evidence type="ECO:0000256" key="1">
    <source>
        <dbReference type="ARBA" id="ARBA00004479"/>
    </source>
</evidence>
<dbReference type="GO" id="GO:0005789">
    <property type="term" value="C:endoplasmic reticulum membrane"/>
    <property type="evidence" value="ECO:0007669"/>
    <property type="project" value="TreeGrafter"/>
</dbReference>
<protein>
    <submittedName>
        <fullName evidence="9">VIP36-like protein</fullName>
    </submittedName>
</protein>
<dbReference type="PANTHER" id="PTHR12223:SF45">
    <property type="entry name" value="RE50040P"/>
    <property type="match status" value="1"/>
</dbReference>
<dbReference type="eggNOG" id="KOG3839">
    <property type="taxonomic scope" value="Eukaryota"/>
</dbReference>
<dbReference type="STRING" id="103372.F4X4B2"/>
<proteinExistence type="predicted"/>
<dbReference type="GO" id="GO:0006888">
    <property type="term" value="P:endoplasmic reticulum to Golgi vesicle-mediated transport"/>
    <property type="evidence" value="ECO:0007669"/>
    <property type="project" value="TreeGrafter"/>
</dbReference>
<feature type="domain" description="L-type lectin-like" evidence="8">
    <location>
        <begin position="45"/>
        <end position="104"/>
    </location>
</feature>
<organism evidence="10">
    <name type="scientific">Acromyrmex echinatior</name>
    <name type="common">Panamanian leafcutter ant</name>
    <name type="synonym">Acromyrmex octospinosus echinatior</name>
    <dbReference type="NCBI Taxonomy" id="103372"/>
    <lineage>
        <taxon>Eukaryota</taxon>
        <taxon>Metazoa</taxon>
        <taxon>Ecdysozoa</taxon>
        <taxon>Arthropoda</taxon>
        <taxon>Hexapoda</taxon>
        <taxon>Insecta</taxon>
        <taxon>Pterygota</taxon>
        <taxon>Neoptera</taxon>
        <taxon>Endopterygota</taxon>
        <taxon>Hymenoptera</taxon>
        <taxon>Apocrita</taxon>
        <taxon>Aculeata</taxon>
        <taxon>Formicoidea</taxon>
        <taxon>Formicidae</taxon>
        <taxon>Myrmicinae</taxon>
        <taxon>Acromyrmex</taxon>
    </lineage>
</organism>
<dbReference type="EMBL" id="GL888633">
    <property type="protein sequence ID" value="EGI58708.1"/>
    <property type="molecule type" value="Genomic_DNA"/>
</dbReference>
<dbReference type="SUPFAM" id="SSF49899">
    <property type="entry name" value="Concanavalin A-like lectins/glucanases"/>
    <property type="match status" value="1"/>
</dbReference>
<gene>
    <name evidence="9" type="ORF">G5I_13172</name>
</gene>
<keyword evidence="2 6" id="KW-0812">Transmembrane</keyword>
<evidence type="ECO:0000256" key="7">
    <source>
        <dbReference type="SAM" id="SignalP"/>
    </source>
</evidence>
<dbReference type="OrthoDB" id="270293at2759"/>
<keyword evidence="10" id="KW-1185">Reference proteome</keyword>
<evidence type="ECO:0000259" key="8">
    <source>
        <dbReference type="Pfam" id="PF03388"/>
    </source>
</evidence>
<dbReference type="PANTHER" id="PTHR12223">
    <property type="entry name" value="VESICULAR MANNOSE-BINDING LECTIN"/>
    <property type="match status" value="1"/>
</dbReference>
<keyword evidence="4 6" id="KW-1133">Transmembrane helix</keyword>
<feature type="transmembrane region" description="Helical" evidence="6">
    <location>
        <begin position="116"/>
        <end position="138"/>
    </location>
</feature>
<evidence type="ECO:0000256" key="6">
    <source>
        <dbReference type="SAM" id="Phobius"/>
    </source>
</evidence>
<keyword evidence="3 7" id="KW-0732">Signal</keyword>
<dbReference type="InParanoid" id="F4X4B2"/>
<sequence>MVVILWLLLLIGVLESFATEWNTQDYMKREHSLIRPYQDNRIYLQQHQHPYISAMVNNGSLHYDHDRDGTHTQLAGCEAKFRNLEYDTHISIRYERDILTERVEDLKQHSWSGIKLFLLMLLGALVLIACVVIIIMLHKKHQENARKRFY</sequence>
<dbReference type="Proteomes" id="UP000007755">
    <property type="component" value="Unassembled WGS sequence"/>
</dbReference>
<dbReference type="GO" id="GO:0005537">
    <property type="term" value="F:D-mannose binding"/>
    <property type="evidence" value="ECO:0007669"/>
    <property type="project" value="TreeGrafter"/>
</dbReference>
<name>F4X4B2_ACREC</name>
<evidence type="ECO:0000313" key="9">
    <source>
        <dbReference type="EMBL" id="EGI58708.1"/>
    </source>
</evidence>
<evidence type="ECO:0000256" key="2">
    <source>
        <dbReference type="ARBA" id="ARBA00022692"/>
    </source>
</evidence>
<feature type="chain" id="PRO_5003320826" evidence="7">
    <location>
        <begin position="19"/>
        <end position="150"/>
    </location>
</feature>
<dbReference type="GO" id="GO:0005793">
    <property type="term" value="C:endoplasmic reticulum-Golgi intermediate compartment"/>
    <property type="evidence" value="ECO:0007669"/>
    <property type="project" value="TreeGrafter"/>
</dbReference>
<evidence type="ECO:0000256" key="5">
    <source>
        <dbReference type="ARBA" id="ARBA00023136"/>
    </source>
</evidence>
<dbReference type="GO" id="GO:0030134">
    <property type="term" value="C:COPII-coated ER to Golgi transport vesicle"/>
    <property type="evidence" value="ECO:0007669"/>
    <property type="project" value="TreeGrafter"/>
</dbReference>
<dbReference type="AlphaFoldDB" id="F4X4B2"/>
<comment type="subcellular location">
    <subcellularLocation>
        <location evidence="1">Membrane</location>
        <topology evidence="1">Single-pass type I membrane protein</topology>
    </subcellularLocation>
</comment>
<feature type="signal peptide" evidence="7">
    <location>
        <begin position="1"/>
        <end position="18"/>
    </location>
</feature>
<reference evidence="9" key="1">
    <citation type="submission" date="2011-02" db="EMBL/GenBank/DDBJ databases">
        <title>The genome of the leaf-cutting ant Acromyrmex echinatior suggests key adaptations to social evolution and fungus farming.</title>
        <authorList>
            <person name="Nygaard S."/>
            <person name="Zhang G."/>
        </authorList>
    </citation>
    <scope>NUCLEOTIDE SEQUENCE</scope>
</reference>
<dbReference type="InterPro" id="IPR005052">
    <property type="entry name" value="Lectin_leg"/>
</dbReference>
<keyword evidence="5 6" id="KW-0472">Membrane</keyword>
<evidence type="ECO:0000256" key="4">
    <source>
        <dbReference type="ARBA" id="ARBA00022989"/>
    </source>
</evidence>
<accession>F4X4B2</accession>
<dbReference type="InterPro" id="IPR013320">
    <property type="entry name" value="ConA-like_dom_sf"/>
</dbReference>
<dbReference type="Gene3D" id="2.60.120.200">
    <property type="match status" value="1"/>
</dbReference>
<dbReference type="InterPro" id="IPR051136">
    <property type="entry name" value="Intracellular_Lectin-GPT"/>
</dbReference>
<dbReference type="GO" id="GO:0000139">
    <property type="term" value="C:Golgi membrane"/>
    <property type="evidence" value="ECO:0007669"/>
    <property type="project" value="TreeGrafter"/>
</dbReference>
<evidence type="ECO:0000256" key="3">
    <source>
        <dbReference type="ARBA" id="ARBA00022729"/>
    </source>
</evidence>
<evidence type="ECO:0000313" key="10">
    <source>
        <dbReference type="Proteomes" id="UP000007755"/>
    </source>
</evidence>